<dbReference type="OrthoDB" id="16464at2759"/>
<dbReference type="PANTHER" id="PTHR10491:SF4">
    <property type="entry name" value="METHIONINE ADENOSYLTRANSFERASE 2 SUBUNIT BETA"/>
    <property type="match status" value="1"/>
</dbReference>
<dbReference type="Proteomes" id="UP000241890">
    <property type="component" value="Unassembled WGS sequence"/>
</dbReference>
<reference evidence="2 3" key="1">
    <citation type="submission" date="2017-12" db="EMBL/GenBank/DDBJ databases">
        <title>Sequencing, de novo assembly and annotation of complete genome of a new Thraustochytrid species, strain FCC1311.</title>
        <authorList>
            <person name="Sedici K."/>
            <person name="Godart F."/>
            <person name="Aiese Cigliano R."/>
            <person name="Sanseverino W."/>
            <person name="Barakat M."/>
            <person name="Ortet P."/>
            <person name="Marechal E."/>
            <person name="Cagnac O."/>
            <person name="Amato A."/>
        </authorList>
    </citation>
    <scope>NUCLEOTIDE SEQUENCE [LARGE SCALE GENOMIC DNA]</scope>
</reference>
<dbReference type="InterPro" id="IPR005913">
    <property type="entry name" value="dTDP_dehydrorham_reduct"/>
</dbReference>
<evidence type="ECO:0000259" key="1">
    <source>
        <dbReference type="Pfam" id="PF04321"/>
    </source>
</evidence>
<feature type="domain" description="RmlD-like substrate binding" evidence="1">
    <location>
        <begin position="23"/>
        <end position="195"/>
    </location>
</feature>
<dbReference type="EMBL" id="BEYU01000054">
    <property type="protein sequence ID" value="GBG29243.1"/>
    <property type="molecule type" value="Genomic_DNA"/>
</dbReference>
<evidence type="ECO:0000313" key="3">
    <source>
        <dbReference type="Proteomes" id="UP000241890"/>
    </source>
</evidence>
<dbReference type="InterPro" id="IPR029903">
    <property type="entry name" value="RmlD-like-bd"/>
</dbReference>
<accession>A0A2R5GKU4</accession>
<sequence>MAAMRDAHSSLAEEDCRDLRFLVFGGKTGWLGQSLVKIIADQAPACKVIVAQSRMEDRAQVKKELAETKPTHVLCAAGVTGRPNVDWCEDHRKETVRANVLGTLTLCDVCDEVGIHLTIYATGCIYSYDAEHPLGGARGFTEEDAPNFHGSYYSKTKGMVEELVQPFLNNTLLLRVRMPLSEDMSAPRNFIYKIARYERVVDIPNSMTSLPDMLPVSVLMAVRGLTGVFNFTNPGVISHNQCLELYRRYVDPRFTWRNFTEAEQARVLKAPRSNNMLDTSKLEAMLPDVAIPDILTATENLFSLSSDRPHDGTSASATSIPMTHEQITEVKFKEICFACKYINTRSIRENPEFVILMKLYTRKAEAIGQPALFRAPRSISRCKT</sequence>
<evidence type="ECO:0000313" key="2">
    <source>
        <dbReference type="EMBL" id="GBG29243.1"/>
    </source>
</evidence>
<dbReference type="InParanoid" id="A0A2R5GKU4"/>
<comment type="caution">
    <text evidence="2">The sequence shown here is derived from an EMBL/GenBank/DDBJ whole genome shotgun (WGS) entry which is preliminary data.</text>
</comment>
<dbReference type="SUPFAM" id="SSF51735">
    <property type="entry name" value="NAD(P)-binding Rossmann-fold domains"/>
    <property type="match status" value="1"/>
</dbReference>
<dbReference type="AlphaFoldDB" id="A0A2R5GKU4"/>
<dbReference type="InterPro" id="IPR036291">
    <property type="entry name" value="NAD(P)-bd_dom_sf"/>
</dbReference>
<dbReference type="GO" id="GO:0006556">
    <property type="term" value="P:S-adenosylmethionine biosynthetic process"/>
    <property type="evidence" value="ECO:0007669"/>
    <property type="project" value="TreeGrafter"/>
</dbReference>
<protein>
    <submittedName>
        <fullName evidence="2">Trifunctional UDP-glucose 4,6-dehydratase/UDP-4-keto-6-deoxy-D-glucose 3,5-epimerase/UDP-4-keto-L-rhamnose-reductase RHM1</fullName>
    </submittedName>
</protein>
<gene>
    <name evidence="2" type="ORF">FCC1311_054652</name>
</gene>
<organism evidence="2 3">
    <name type="scientific">Hondaea fermentalgiana</name>
    <dbReference type="NCBI Taxonomy" id="2315210"/>
    <lineage>
        <taxon>Eukaryota</taxon>
        <taxon>Sar</taxon>
        <taxon>Stramenopiles</taxon>
        <taxon>Bigyra</taxon>
        <taxon>Labyrinthulomycetes</taxon>
        <taxon>Thraustochytrida</taxon>
        <taxon>Thraustochytriidae</taxon>
        <taxon>Hondaea</taxon>
    </lineage>
</organism>
<dbReference type="GO" id="GO:0048270">
    <property type="term" value="F:methionine adenosyltransferase regulator activity"/>
    <property type="evidence" value="ECO:0007669"/>
    <property type="project" value="TreeGrafter"/>
</dbReference>
<keyword evidence="3" id="KW-1185">Reference proteome</keyword>
<dbReference type="GO" id="GO:0048269">
    <property type="term" value="C:methionine adenosyltransferase complex"/>
    <property type="evidence" value="ECO:0007669"/>
    <property type="project" value="TreeGrafter"/>
</dbReference>
<name>A0A2R5GKU4_9STRA</name>
<proteinExistence type="predicted"/>
<dbReference type="Gene3D" id="3.40.50.720">
    <property type="entry name" value="NAD(P)-binding Rossmann-like Domain"/>
    <property type="match status" value="1"/>
</dbReference>
<dbReference type="PANTHER" id="PTHR10491">
    <property type="entry name" value="DTDP-4-DEHYDRORHAMNOSE REDUCTASE"/>
    <property type="match status" value="1"/>
</dbReference>
<dbReference type="Pfam" id="PF04321">
    <property type="entry name" value="RmlD_sub_bind"/>
    <property type="match status" value="1"/>
</dbReference>